<evidence type="ECO:0000256" key="3">
    <source>
        <dbReference type="ARBA" id="ARBA00023125"/>
    </source>
</evidence>
<proteinExistence type="inferred from homology"/>
<dbReference type="InterPro" id="IPR004107">
    <property type="entry name" value="Integrase_SAM-like_N"/>
</dbReference>
<evidence type="ECO:0000256" key="4">
    <source>
        <dbReference type="ARBA" id="ARBA00023172"/>
    </source>
</evidence>
<feature type="domain" description="Tyr recombinase" evidence="6">
    <location>
        <begin position="160"/>
        <end position="335"/>
    </location>
</feature>
<feature type="domain" description="Core-binding (CB)" evidence="7">
    <location>
        <begin position="47"/>
        <end position="139"/>
    </location>
</feature>
<dbReference type="PROSITE" id="PS51898">
    <property type="entry name" value="TYR_RECOMBINASE"/>
    <property type="match status" value="1"/>
</dbReference>
<dbReference type="RefSeq" id="WP_250259353.1">
    <property type="nucleotide sequence ID" value="NZ_CP097770.1"/>
</dbReference>
<dbReference type="InterPro" id="IPR010998">
    <property type="entry name" value="Integrase_recombinase_N"/>
</dbReference>
<dbReference type="InterPro" id="IPR011010">
    <property type="entry name" value="DNA_brk_join_enz"/>
</dbReference>
<evidence type="ECO:0000313" key="8">
    <source>
        <dbReference type="EMBL" id="URJ48739.1"/>
    </source>
</evidence>
<keyword evidence="2" id="KW-0229">DNA integration</keyword>
<dbReference type="Pfam" id="PF14659">
    <property type="entry name" value="Phage_int_SAM_3"/>
    <property type="match status" value="1"/>
</dbReference>
<organism evidence="8 9">
    <name type="scientific">Paenibacillus polymyxa</name>
    <name type="common">Bacillus polymyxa</name>
    <dbReference type="NCBI Taxonomy" id="1406"/>
    <lineage>
        <taxon>Bacteria</taxon>
        <taxon>Bacillati</taxon>
        <taxon>Bacillota</taxon>
        <taxon>Bacilli</taxon>
        <taxon>Bacillales</taxon>
        <taxon>Paenibacillaceae</taxon>
        <taxon>Paenibacillus</taxon>
    </lineage>
</organism>
<dbReference type="PANTHER" id="PTHR30349:SF64">
    <property type="entry name" value="PROPHAGE INTEGRASE INTD-RELATED"/>
    <property type="match status" value="1"/>
</dbReference>
<evidence type="ECO:0000259" key="6">
    <source>
        <dbReference type="PROSITE" id="PS51898"/>
    </source>
</evidence>
<evidence type="ECO:0000256" key="2">
    <source>
        <dbReference type="ARBA" id="ARBA00022908"/>
    </source>
</evidence>
<keyword evidence="3 5" id="KW-0238">DNA-binding</keyword>
<accession>A0AAE9I8M7</accession>
<dbReference type="GO" id="GO:0015074">
    <property type="term" value="P:DNA integration"/>
    <property type="evidence" value="ECO:0007669"/>
    <property type="project" value="UniProtKB-KW"/>
</dbReference>
<evidence type="ECO:0000256" key="5">
    <source>
        <dbReference type="PROSITE-ProRule" id="PRU01248"/>
    </source>
</evidence>
<dbReference type="Proteomes" id="UP001055784">
    <property type="component" value="Chromosome"/>
</dbReference>
<dbReference type="CDD" id="cd01189">
    <property type="entry name" value="INT_ICEBs1_C_like"/>
    <property type="match status" value="1"/>
</dbReference>
<dbReference type="GO" id="GO:0006310">
    <property type="term" value="P:DNA recombination"/>
    <property type="evidence" value="ECO:0007669"/>
    <property type="project" value="UniProtKB-KW"/>
</dbReference>
<comment type="similarity">
    <text evidence="1">Belongs to the 'phage' integrase family.</text>
</comment>
<dbReference type="SUPFAM" id="SSF56349">
    <property type="entry name" value="DNA breaking-rejoining enzymes"/>
    <property type="match status" value="1"/>
</dbReference>
<dbReference type="InterPro" id="IPR050090">
    <property type="entry name" value="Tyrosine_recombinase_XerCD"/>
</dbReference>
<dbReference type="PANTHER" id="PTHR30349">
    <property type="entry name" value="PHAGE INTEGRASE-RELATED"/>
    <property type="match status" value="1"/>
</dbReference>
<dbReference type="InterPro" id="IPR044068">
    <property type="entry name" value="CB"/>
</dbReference>
<dbReference type="AlphaFoldDB" id="A0AAE9I8M7"/>
<dbReference type="PROSITE" id="PS51900">
    <property type="entry name" value="CB"/>
    <property type="match status" value="1"/>
</dbReference>
<dbReference type="EMBL" id="CP097770">
    <property type="protein sequence ID" value="URJ48739.1"/>
    <property type="molecule type" value="Genomic_DNA"/>
</dbReference>
<protein>
    <submittedName>
        <fullName evidence="8">Site-specific integrase</fullName>
    </submittedName>
</protein>
<evidence type="ECO:0000259" key="7">
    <source>
        <dbReference type="PROSITE" id="PS51900"/>
    </source>
</evidence>
<keyword evidence="4" id="KW-0233">DNA recombination</keyword>
<dbReference type="InterPro" id="IPR013762">
    <property type="entry name" value="Integrase-like_cat_sf"/>
</dbReference>
<reference evidence="8" key="1">
    <citation type="submission" date="2022-11" db="EMBL/GenBank/DDBJ databases">
        <authorList>
            <person name="Vasilchenko N.G."/>
            <person name="Prazdnova E.V."/>
            <person name="Gorovtsov A.V."/>
            <person name="Chistyakov V.A."/>
            <person name="Pak M.L."/>
        </authorList>
    </citation>
    <scope>NUCLEOTIDE SEQUENCE</scope>
    <source>
        <strain evidence="8">R 4.5</strain>
    </source>
</reference>
<dbReference type="Gene3D" id="1.10.150.130">
    <property type="match status" value="1"/>
</dbReference>
<dbReference type="Gene3D" id="1.10.443.10">
    <property type="entry name" value="Intergrase catalytic core"/>
    <property type="match status" value="1"/>
</dbReference>
<gene>
    <name evidence="8" type="ORF">MF626_003015</name>
</gene>
<name>A0AAE9I8M7_PAEPO</name>
<sequence>MKRYKSIKIDDPALLKTTKRLKDYLNDELVKFKIEVEAGEYIAPEKMTFEVFVQEWESKYARKHLAEKTLYTYQSNLRTRILPTFGHLKLDQIKTIHIVSFLDSLTKDGARKGYREGNLSAGSIEINHRVLKNIFSRAVEWKLLKQNPVSGVKKPVVKHKEIIPYDESEVQLMLQALQNEPIHWRTMVTLALTTGLRRGELLGLKWHHVDWEAGILSVTQSVSLSPAGIAHVKESKTKSSKGKVALPTSMLDELKEYYNFKLQEREKIGELWNGGMYNFVFCHPDGKAFHQERPYLWFREFLKKNKLRYIKFHTLRHTSATLLINQGVHAKIISE</sequence>
<dbReference type="GO" id="GO:0003677">
    <property type="term" value="F:DNA binding"/>
    <property type="evidence" value="ECO:0007669"/>
    <property type="project" value="UniProtKB-UniRule"/>
</dbReference>
<evidence type="ECO:0000256" key="1">
    <source>
        <dbReference type="ARBA" id="ARBA00008857"/>
    </source>
</evidence>
<evidence type="ECO:0000313" key="9">
    <source>
        <dbReference type="Proteomes" id="UP001055784"/>
    </source>
</evidence>
<dbReference type="InterPro" id="IPR002104">
    <property type="entry name" value="Integrase_catalytic"/>
</dbReference>
<dbReference type="Pfam" id="PF00589">
    <property type="entry name" value="Phage_integrase"/>
    <property type="match status" value="1"/>
</dbReference>